<sequence>TYCLRGIIYYGDNHFTARYITSGGQIWFHDGMITGQSMRYEGMLNSQLDLYTCQSKTAVSALYS</sequence>
<evidence type="ECO:0000313" key="1">
    <source>
        <dbReference type="EMBL" id="KAF9455951.1"/>
    </source>
</evidence>
<accession>A0A9P5XUH8</accession>
<protein>
    <submittedName>
        <fullName evidence="1">Uncharacterized protein</fullName>
    </submittedName>
</protein>
<name>A0A9P5XUH8_9AGAR</name>
<dbReference type="Proteomes" id="UP000807353">
    <property type="component" value="Unassembled WGS sequence"/>
</dbReference>
<feature type="non-terminal residue" evidence="1">
    <location>
        <position position="1"/>
    </location>
</feature>
<comment type="caution">
    <text evidence="1">The sequence shown here is derived from an EMBL/GenBank/DDBJ whole genome shotgun (WGS) entry which is preliminary data.</text>
</comment>
<dbReference type="EMBL" id="MU150486">
    <property type="protein sequence ID" value="KAF9455951.1"/>
    <property type="molecule type" value="Genomic_DNA"/>
</dbReference>
<dbReference type="OrthoDB" id="2629491at2759"/>
<gene>
    <name evidence="1" type="ORF">BDZ94DRAFT_1135828</name>
</gene>
<proteinExistence type="predicted"/>
<dbReference type="AlphaFoldDB" id="A0A9P5XUH8"/>
<organism evidence="1 2">
    <name type="scientific">Collybia nuda</name>
    <dbReference type="NCBI Taxonomy" id="64659"/>
    <lineage>
        <taxon>Eukaryota</taxon>
        <taxon>Fungi</taxon>
        <taxon>Dikarya</taxon>
        <taxon>Basidiomycota</taxon>
        <taxon>Agaricomycotina</taxon>
        <taxon>Agaricomycetes</taxon>
        <taxon>Agaricomycetidae</taxon>
        <taxon>Agaricales</taxon>
        <taxon>Tricholomatineae</taxon>
        <taxon>Clitocybaceae</taxon>
        <taxon>Collybia</taxon>
    </lineage>
</organism>
<evidence type="ECO:0000313" key="2">
    <source>
        <dbReference type="Proteomes" id="UP000807353"/>
    </source>
</evidence>
<keyword evidence="2" id="KW-1185">Reference proteome</keyword>
<feature type="non-terminal residue" evidence="1">
    <location>
        <position position="64"/>
    </location>
</feature>
<reference evidence="1" key="1">
    <citation type="submission" date="2020-11" db="EMBL/GenBank/DDBJ databases">
        <authorList>
            <consortium name="DOE Joint Genome Institute"/>
            <person name="Ahrendt S."/>
            <person name="Riley R."/>
            <person name="Andreopoulos W."/>
            <person name="Labutti K."/>
            <person name="Pangilinan J."/>
            <person name="Ruiz-Duenas F.J."/>
            <person name="Barrasa J.M."/>
            <person name="Sanchez-Garcia M."/>
            <person name="Camarero S."/>
            <person name="Miyauchi S."/>
            <person name="Serrano A."/>
            <person name="Linde D."/>
            <person name="Babiker R."/>
            <person name="Drula E."/>
            <person name="Ayuso-Fernandez I."/>
            <person name="Pacheco R."/>
            <person name="Padilla G."/>
            <person name="Ferreira P."/>
            <person name="Barriuso J."/>
            <person name="Kellner H."/>
            <person name="Castanera R."/>
            <person name="Alfaro M."/>
            <person name="Ramirez L."/>
            <person name="Pisabarro A.G."/>
            <person name="Kuo A."/>
            <person name="Tritt A."/>
            <person name="Lipzen A."/>
            <person name="He G."/>
            <person name="Yan M."/>
            <person name="Ng V."/>
            <person name="Cullen D."/>
            <person name="Martin F."/>
            <person name="Rosso M.-N."/>
            <person name="Henrissat B."/>
            <person name="Hibbett D."/>
            <person name="Martinez A.T."/>
            <person name="Grigoriev I.V."/>
        </authorList>
    </citation>
    <scope>NUCLEOTIDE SEQUENCE</scope>
    <source>
        <strain evidence="1">CBS 247.69</strain>
    </source>
</reference>